<feature type="domain" description="HTH lysR-type" evidence="6">
    <location>
        <begin position="3"/>
        <end position="60"/>
    </location>
</feature>
<evidence type="ECO:0000256" key="3">
    <source>
        <dbReference type="ARBA" id="ARBA00023125"/>
    </source>
</evidence>
<dbReference type="RefSeq" id="WP_101835173.1">
    <property type="nucleotide sequence ID" value="NZ_FZMO01000534.1"/>
</dbReference>
<feature type="region of interest" description="Disordered" evidence="5">
    <location>
        <begin position="296"/>
        <end position="322"/>
    </location>
</feature>
<dbReference type="InterPro" id="IPR005119">
    <property type="entry name" value="LysR_subst-bd"/>
</dbReference>
<dbReference type="PANTHER" id="PTHR30346:SF0">
    <property type="entry name" value="HCA OPERON TRANSCRIPTIONAL ACTIVATOR HCAR"/>
    <property type="match status" value="1"/>
</dbReference>
<evidence type="ECO:0000256" key="2">
    <source>
        <dbReference type="ARBA" id="ARBA00023015"/>
    </source>
</evidence>
<evidence type="ECO:0000256" key="4">
    <source>
        <dbReference type="ARBA" id="ARBA00023163"/>
    </source>
</evidence>
<dbReference type="Proteomes" id="UP000234331">
    <property type="component" value="Unassembled WGS sequence"/>
</dbReference>
<comment type="similarity">
    <text evidence="1">Belongs to the LysR transcriptional regulatory family.</text>
</comment>
<dbReference type="AlphaFoldDB" id="A0A2I2L0C6"/>
<dbReference type="OrthoDB" id="3176554at2"/>
<evidence type="ECO:0000259" key="6">
    <source>
        <dbReference type="PROSITE" id="PS50931"/>
    </source>
</evidence>
<keyword evidence="2" id="KW-0805">Transcription regulation</keyword>
<dbReference type="InterPro" id="IPR036390">
    <property type="entry name" value="WH_DNA-bd_sf"/>
</dbReference>
<dbReference type="Gene3D" id="3.40.190.10">
    <property type="entry name" value="Periplasmic binding protein-like II"/>
    <property type="match status" value="2"/>
</dbReference>
<name>A0A2I2L0C6_9ACTN</name>
<evidence type="ECO:0000256" key="5">
    <source>
        <dbReference type="SAM" id="MobiDB-lite"/>
    </source>
</evidence>
<accession>A0A2I2L0C6</accession>
<dbReference type="FunFam" id="1.10.10.10:FF:000001">
    <property type="entry name" value="LysR family transcriptional regulator"/>
    <property type="match status" value="1"/>
</dbReference>
<dbReference type="Pfam" id="PF03466">
    <property type="entry name" value="LysR_substrate"/>
    <property type="match status" value="1"/>
</dbReference>
<keyword evidence="8" id="KW-1185">Reference proteome</keyword>
<dbReference type="Gene3D" id="1.10.10.10">
    <property type="entry name" value="Winged helix-like DNA-binding domain superfamily/Winged helix DNA-binding domain"/>
    <property type="match status" value="1"/>
</dbReference>
<proteinExistence type="inferred from homology"/>
<sequence>MTIELRHLRAFVAVAEDLHFTRAAQRLHLAQPAISQQIRQLESAVGATLLVRGPGGTRLSDAGRVFLPEARRTLAQAEAAVVAAREANQGETGTLRVGYAPTASSPAFLPLLVAYRNSHPRVDLGLRELPLGDLSDVLLTGVVDLAFAARTGPPDYHDGVAIREIAHEPFVLAVPESHRLAGQAAAALLDLADEPFVMQSRDQCSEYHDAIQTACLRAGFSPRCSHTTTELSAQLALVAAGLAVTLVPASTSVLRAADVRYLALTDDAPHITSYAAWRSGDEKPVLRRLLDMLGMRTPPNAASPASHRDGRVTSTPTSPTTT</sequence>
<dbReference type="PANTHER" id="PTHR30346">
    <property type="entry name" value="TRANSCRIPTIONAL DUAL REGULATOR HCAR-RELATED"/>
    <property type="match status" value="1"/>
</dbReference>
<dbReference type="GO" id="GO:0003700">
    <property type="term" value="F:DNA-binding transcription factor activity"/>
    <property type="evidence" value="ECO:0007669"/>
    <property type="project" value="InterPro"/>
</dbReference>
<evidence type="ECO:0000256" key="1">
    <source>
        <dbReference type="ARBA" id="ARBA00009437"/>
    </source>
</evidence>
<dbReference type="Pfam" id="PF00126">
    <property type="entry name" value="HTH_1"/>
    <property type="match status" value="1"/>
</dbReference>
<gene>
    <name evidence="7" type="ORF">FRACA_680001</name>
</gene>
<dbReference type="GO" id="GO:0032993">
    <property type="term" value="C:protein-DNA complex"/>
    <property type="evidence" value="ECO:0007669"/>
    <property type="project" value="TreeGrafter"/>
</dbReference>
<reference evidence="7 8" key="1">
    <citation type="submission" date="2017-06" db="EMBL/GenBank/DDBJ databases">
        <authorList>
            <person name="Kim H.J."/>
            <person name="Triplett B.A."/>
        </authorList>
    </citation>
    <scope>NUCLEOTIDE SEQUENCE [LARGE SCALE GENOMIC DNA]</scope>
    <source>
        <strain evidence="7">FRACA_ARgP5</strain>
    </source>
</reference>
<dbReference type="PRINTS" id="PR00039">
    <property type="entry name" value="HTHLYSR"/>
</dbReference>
<dbReference type="InterPro" id="IPR000847">
    <property type="entry name" value="LysR_HTH_N"/>
</dbReference>
<dbReference type="EMBL" id="FZMO01000534">
    <property type="protein sequence ID" value="SNQ51327.1"/>
    <property type="molecule type" value="Genomic_DNA"/>
</dbReference>
<dbReference type="InterPro" id="IPR036388">
    <property type="entry name" value="WH-like_DNA-bd_sf"/>
</dbReference>
<keyword evidence="3" id="KW-0238">DNA-binding</keyword>
<evidence type="ECO:0000313" key="8">
    <source>
        <dbReference type="Proteomes" id="UP000234331"/>
    </source>
</evidence>
<dbReference type="PROSITE" id="PS50931">
    <property type="entry name" value="HTH_LYSR"/>
    <property type="match status" value="1"/>
</dbReference>
<dbReference type="GO" id="GO:0003677">
    <property type="term" value="F:DNA binding"/>
    <property type="evidence" value="ECO:0007669"/>
    <property type="project" value="UniProtKB-KW"/>
</dbReference>
<dbReference type="SUPFAM" id="SSF53850">
    <property type="entry name" value="Periplasmic binding protein-like II"/>
    <property type="match status" value="1"/>
</dbReference>
<evidence type="ECO:0000313" key="7">
    <source>
        <dbReference type="EMBL" id="SNQ51327.1"/>
    </source>
</evidence>
<keyword evidence="4" id="KW-0804">Transcription</keyword>
<feature type="compositionally biased region" description="Low complexity" evidence="5">
    <location>
        <begin position="313"/>
        <end position="322"/>
    </location>
</feature>
<organism evidence="7 8">
    <name type="scientific">Frankia canadensis</name>
    <dbReference type="NCBI Taxonomy" id="1836972"/>
    <lineage>
        <taxon>Bacteria</taxon>
        <taxon>Bacillati</taxon>
        <taxon>Actinomycetota</taxon>
        <taxon>Actinomycetes</taxon>
        <taxon>Frankiales</taxon>
        <taxon>Frankiaceae</taxon>
        <taxon>Frankia</taxon>
    </lineage>
</organism>
<dbReference type="SUPFAM" id="SSF46785">
    <property type="entry name" value="Winged helix' DNA-binding domain"/>
    <property type="match status" value="1"/>
</dbReference>
<dbReference type="CDD" id="cd08414">
    <property type="entry name" value="PBP2_LTTR_aromatics_like"/>
    <property type="match status" value="1"/>
</dbReference>
<protein>
    <submittedName>
        <fullName evidence="7">LysR substrate-binding protein</fullName>
    </submittedName>
</protein>